<proteinExistence type="predicted"/>
<keyword evidence="2" id="KW-1185">Reference proteome</keyword>
<dbReference type="Proteomes" id="UP001183817">
    <property type="component" value="Unassembled WGS sequence"/>
</dbReference>
<keyword evidence="1" id="KW-0238">DNA-binding</keyword>
<evidence type="ECO:0000313" key="1">
    <source>
        <dbReference type="EMBL" id="MDR7358484.1"/>
    </source>
</evidence>
<name>A0ABU2BKH4_9MICC</name>
<dbReference type="EMBL" id="JAVDYI010000001">
    <property type="protein sequence ID" value="MDR7358484.1"/>
    <property type="molecule type" value="Genomic_DNA"/>
</dbReference>
<dbReference type="SUPFAM" id="SSF46565">
    <property type="entry name" value="Chaperone J-domain"/>
    <property type="match status" value="1"/>
</dbReference>
<protein>
    <submittedName>
        <fullName evidence="1">Curved DNA-binding protein CbpA</fullName>
    </submittedName>
</protein>
<sequence>MDHYECLGVGRAASPHQINVAARFALWRNGTNALECRRIMAAWFVVGDPNRRFDYDFWLMCNPGPRDTFVPVERKTATGQVP</sequence>
<comment type="caution">
    <text evidence="1">The sequence shown here is derived from an EMBL/GenBank/DDBJ whole genome shotgun (WGS) entry which is preliminary data.</text>
</comment>
<gene>
    <name evidence="1" type="ORF">J2S64_002175</name>
</gene>
<dbReference type="GO" id="GO:0003677">
    <property type="term" value="F:DNA binding"/>
    <property type="evidence" value="ECO:0007669"/>
    <property type="project" value="UniProtKB-KW"/>
</dbReference>
<dbReference type="InterPro" id="IPR036869">
    <property type="entry name" value="J_dom_sf"/>
</dbReference>
<evidence type="ECO:0000313" key="2">
    <source>
        <dbReference type="Proteomes" id="UP001183817"/>
    </source>
</evidence>
<accession>A0ABU2BKH4</accession>
<reference evidence="1 2" key="1">
    <citation type="submission" date="2023-07" db="EMBL/GenBank/DDBJ databases">
        <title>Sequencing the genomes of 1000 actinobacteria strains.</title>
        <authorList>
            <person name="Klenk H.-P."/>
        </authorList>
    </citation>
    <scope>NUCLEOTIDE SEQUENCE [LARGE SCALE GENOMIC DNA]</scope>
    <source>
        <strain evidence="1 2">DSM 20167</strain>
    </source>
</reference>
<organism evidence="1 2">
    <name type="scientific">Paeniglutamicibacter sulfureus</name>
    <dbReference type="NCBI Taxonomy" id="43666"/>
    <lineage>
        <taxon>Bacteria</taxon>
        <taxon>Bacillati</taxon>
        <taxon>Actinomycetota</taxon>
        <taxon>Actinomycetes</taxon>
        <taxon>Micrococcales</taxon>
        <taxon>Micrococcaceae</taxon>
        <taxon>Paeniglutamicibacter</taxon>
    </lineage>
</organism>